<proteinExistence type="predicted"/>
<keyword evidence="1 3" id="KW-0812">Transmembrane</keyword>
<evidence type="ECO:0000313" key="4">
    <source>
        <dbReference type="Proteomes" id="UP001474421"/>
    </source>
</evidence>
<accession>A0AAW1B4J0</accession>
<keyword evidence="1" id="KW-0472">Membrane</keyword>
<feature type="signal peptide" evidence="2">
    <location>
        <begin position="1"/>
        <end position="16"/>
    </location>
</feature>
<keyword evidence="4" id="KW-1185">Reference proteome</keyword>
<feature type="transmembrane region" description="Helical" evidence="1">
    <location>
        <begin position="123"/>
        <end position="146"/>
    </location>
</feature>
<dbReference type="Proteomes" id="UP001474421">
    <property type="component" value="Unassembled WGS sequence"/>
</dbReference>
<evidence type="ECO:0000256" key="1">
    <source>
        <dbReference type="SAM" id="Phobius"/>
    </source>
</evidence>
<evidence type="ECO:0000256" key="2">
    <source>
        <dbReference type="SAM" id="SignalP"/>
    </source>
</evidence>
<feature type="transmembrane region" description="Helical" evidence="1">
    <location>
        <begin position="152"/>
        <end position="171"/>
    </location>
</feature>
<dbReference type="EMBL" id="JAOTOJ010000008">
    <property type="protein sequence ID" value="KAK9396671.1"/>
    <property type="molecule type" value="Genomic_DNA"/>
</dbReference>
<sequence>MHYLHLYFLISWLPEAQVIQKALNSAATNVYQYGREWITHKLDKILGEKVNSTAMIEKQVLELWDRLYHSWCAKNTTHSGQQKSHKKLLNREHSWTSDMLDWQDVASFIHENIETFLSILESLWIVMSHNVSLLFTTVTTLLTVLFHSSTAVLNFVLSLVIFLTTLFYLLSSSDEYYKPVKWVINLIPLLQSDASSNIVSESVEEAIRFLRR</sequence>
<protein>
    <submittedName>
        <fullName evidence="3">Transmembrane protein</fullName>
    </submittedName>
</protein>
<reference evidence="3 4" key="1">
    <citation type="journal article" date="2024" name="Proc. Natl. Acad. Sci. U.S.A.">
        <title>The genetic regulatory architecture and epigenomic basis for age-related changes in rattlesnake venom.</title>
        <authorList>
            <person name="Hogan M.P."/>
            <person name="Holding M.L."/>
            <person name="Nystrom G.S."/>
            <person name="Colston T.J."/>
            <person name="Bartlett D.A."/>
            <person name="Mason A.J."/>
            <person name="Ellsworth S.A."/>
            <person name="Rautsaw R.M."/>
            <person name="Lawrence K.C."/>
            <person name="Strickland J.L."/>
            <person name="He B."/>
            <person name="Fraser P."/>
            <person name="Margres M.J."/>
            <person name="Gilbert D.M."/>
            <person name="Gibbs H.L."/>
            <person name="Parkinson C.L."/>
            <person name="Rokyta D.R."/>
        </authorList>
    </citation>
    <scope>NUCLEOTIDE SEQUENCE [LARGE SCALE GENOMIC DNA]</scope>
    <source>
        <strain evidence="3">DRR0105</strain>
    </source>
</reference>
<gene>
    <name evidence="3" type="ORF">NXF25_020032</name>
</gene>
<organism evidence="3 4">
    <name type="scientific">Crotalus adamanteus</name>
    <name type="common">Eastern diamondback rattlesnake</name>
    <dbReference type="NCBI Taxonomy" id="8729"/>
    <lineage>
        <taxon>Eukaryota</taxon>
        <taxon>Metazoa</taxon>
        <taxon>Chordata</taxon>
        <taxon>Craniata</taxon>
        <taxon>Vertebrata</taxon>
        <taxon>Euteleostomi</taxon>
        <taxon>Lepidosauria</taxon>
        <taxon>Squamata</taxon>
        <taxon>Bifurcata</taxon>
        <taxon>Unidentata</taxon>
        <taxon>Episquamata</taxon>
        <taxon>Toxicofera</taxon>
        <taxon>Serpentes</taxon>
        <taxon>Colubroidea</taxon>
        <taxon>Viperidae</taxon>
        <taxon>Crotalinae</taxon>
        <taxon>Crotalus</taxon>
    </lineage>
</organism>
<name>A0AAW1B4J0_CROAD</name>
<comment type="caution">
    <text evidence="3">The sequence shown here is derived from an EMBL/GenBank/DDBJ whole genome shotgun (WGS) entry which is preliminary data.</text>
</comment>
<keyword evidence="1" id="KW-1133">Transmembrane helix</keyword>
<keyword evidence="2" id="KW-0732">Signal</keyword>
<feature type="chain" id="PRO_5043743702" evidence="2">
    <location>
        <begin position="17"/>
        <end position="212"/>
    </location>
</feature>
<evidence type="ECO:0000313" key="3">
    <source>
        <dbReference type="EMBL" id="KAK9396671.1"/>
    </source>
</evidence>
<dbReference type="AlphaFoldDB" id="A0AAW1B4J0"/>